<dbReference type="PROSITE" id="PS50943">
    <property type="entry name" value="HTH_CROC1"/>
    <property type="match status" value="1"/>
</dbReference>
<dbReference type="InterPro" id="IPR010982">
    <property type="entry name" value="Lambda_DNA-bd_dom_sf"/>
</dbReference>
<protein>
    <recommendedName>
        <fullName evidence="1">HTH cro/C1-type domain-containing protein</fullName>
    </recommendedName>
</protein>
<evidence type="ECO:0000313" key="2">
    <source>
        <dbReference type="EMBL" id="OGZ42398.1"/>
    </source>
</evidence>
<feature type="domain" description="HTH cro/C1-type" evidence="1">
    <location>
        <begin position="17"/>
        <end position="71"/>
    </location>
</feature>
<proteinExistence type="predicted"/>
<accession>A0A1G2FXR0</accession>
<reference evidence="2 3" key="1">
    <citation type="journal article" date="2016" name="Nat. Commun.">
        <title>Thousands of microbial genomes shed light on interconnected biogeochemical processes in an aquifer system.</title>
        <authorList>
            <person name="Anantharaman K."/>
            <person name="Brown C.T."/>
            <person name="Hug L.A."/>
            <person name="Sharon I."/>
            <person name="Castelle C.J."/>
            <person name="Probst A.J."/>
            <person name="Thomas B.C."/>
            <person name="Singh A."/>
            <person name="Wilkins M.J."/>
            <person name="Karaoz U."/>
            <person name="Brodie E.L."/>
            <person name="Williams K.H."/>
            <person name="Hubbard S.S."/>
            <person name="Banfield J.F."/>
        </authorList>
    </citation>
    <scope>NUCLEOTIDE SEQUENCE [LARGE SCALE GENOMIC DNA]</scope>
</reference>
<gene>
    <name evidence="2" type="ORF">A3B04_00550</name>
</gene>
<name>A0A1G2FXR0_9BACT</name>
<organism evidence="2 3">
    <name type="scientific">Candidatus Portnoybacteria bacterium RIFCSPLOWO2_02_FULL_39_11</name>
    <dbReference type="NCBI Taxonomy" id="1802001"/>
    <lineage>
        <taxon>Bacteria</taxon>
        <taxon>Candidatus Portnoyibacteriota</taxon>
    </lineage>
</organism>
<dbReference type="InterPro" id="IPR001387">
    <property type="entry name" value="Cro/C1-type_HTH"/>
</dbReference>
<sequence>MVKSIHTKEYAYFVGRLRKARIEAKLTQAQVAKKLGRPQSHISNVESGQQRVDVVELQRFAKFYGKNINYFIK</sequence>
<dbReference type="EMBL" id="MHNF01000001">
    <property type="protein sequence ID" value="OGZ42398.1"/>
    <property type="molecule type" value="Genomic_DNA"/>
</dbReference>
<dbReference type="Gene3D" id="1.10.260.40">
    <property type="entry name" value="lambda repressor-like DNA-binding domains"/>
    <property type="match status" value="1"/>
</dbReference>
<dbReference type="GO" id="GO:0003677">
    <property type="term" value="F:DNA binding"/>
    <property type="evidence" value="ECO:0007669"/>
    <property type="project" value="InterPro"/>
</dbReference>
<dbReference type="AlphaFoldDB" id="A0A1G2FXR0"/>
<evidence type="ECO:0000313" key="3">
    <source>
        <dbReference type="Proteomes" id="UP000177126"/>
    </source>
</evidence>
<comment type="caution">
    <text evidence="2">The sequence shown here is derived from an EMBL/GenBank/DDBJ whole genome shotgun (WGS) entry which is preliminary data.</text>
</comment>
<evidence type="ECO:0000259" key="1">
    <source>
        <dbReference type="PROSITE" id="PS50943"/>
    </source>
</evidence>
<dbReference type="SMART" id="SM00530">
    <property type="entry name" value="HTH_XRE"/>
    <property type="match status" value="1"/>
</dbReference>
<dbReference type="CDD" id="cd00093">
    <property type="entry name" value="HTH_XRE"/>
    <property type="match status" value="1"/>
</dbReference>
<dbReference type="Proteomes" id="UP000177126">
    <property type="component" value="Unassembled WGS sequence"/>
</dbReference>
<dbReference type="Pfam" id="PF01381">
    <property type="entry name" value="HTH_3"/>
    <property type="match status" value="1"/>
</dbReference>
<dbReference type="SUPFAM" id="SSF47413">
    <property type="entry name" value="lambda repressor-like DNA-binding domains"/>
    <property type="match status" value="1"/>
</dbReference>